<reference evidence="1 2" key="1">
    <citation type="submission" date="2018-03" db="EMBL/GenBank/DDBJ databases">
        <title>Genomic Encyclopedia of Archaeal and Bacterial Type Strains, Phase II (KMG-II): from individual species to whole genera.</title>
        <authorList>
            <person name="Goeker M."/>
        </authorList>
    </citation>
    <scope>NUCLEOTIDE SEQUENCE [LARGE SCALE GENOMIC DNA]</scope>
    <source>
        <strain evidence="1 2">DSM 44889</strain>
    </source>
</reference>
<evidence type="ECO:0000313" key="1">
    <source>
        <dbReference type="EMBL" id="PWJ46278.1"/>
    </source>
</evidence>
<evidence type="ECO:0000313" key="2">
    <source>
        <dbReference type="Proteomes" id="UP000245469"/>
    </source>
</evidence>
<name>A0A315ZN41_9ACTN</name>
<dbReference type="RefSeq" id="WP_170131686.1">
    <property type="nucleotide sequence ID" value="NZ_QGDQ01000049.1"/>
</dbReference>
<protein>
    <submittedName>
        <fullName evidence="1">Uncharacterized protein</fullName>
    </submittedName>
</protein>
<dbReference type="AlphaFoldDB" id="A0A315ZN41"/>
<keyword evidence="2" id="KW-1185">Reference proteome</keyword>
<accession>A0A315ZN41</accession>
<proteinExistence type="predicted"/>
<dbReference type="EMBL" id="QGDQ01000049">
    <property type="protein sequence ID" value="PWJ46278.1"/>
    <property type="molecule type" value="Genomic_DNA"/>
</dbReference>
<organism evidence="1 2">
    <name type="scientific">Quadrisphaera granulorum</name>
    <dbReference type="NCBI Taxonomy" id="317664"/>
    <lineage>
        <taxon>Bacteria</taxon>
        <taxon>Bacillati</taxon>
        <taxon>Actinomycetota</taxon>
        <taxon>Actinomycetes</taxon>
        <taxon>Kineosporiales</taxon>
        <taxon>Kineosporiaceae</taxon>
        <taxon>Quadrisphaera</taxon>
    </lineage>
</organism>
<comment type="caution">
    <text evidence="1">The sequence shown here is derived from an EMBL/GenBank/DDBJ whole genome shotgun (WGS) entry which is preliminary data.</text>
</comment>
<gene>
    <name evidence="1" type="ORF">BXY45_14914</name>
</gene>
<dbReference type="Proteomes" id="UP000245469">
    <property type="component" value="Unassembled WGS sequence"/>
</dbReference>
<sequence>MSTKDQRERLDPLWAALREHYENPLPLEMPAIIGGRLVNLRDLPPGDGQNS</sequence>